<dbReference type="EMBL" id="JAEHFY010000028">
    <property type="protein sequence ID" value="MBK0384340.1"/>
    <property type="molecule type" value="Genomic_DNA"/>
</dbReference>
<reference evidence="2 3" key="1">
    <citation type="submission" date="2020-12" db="EMBL/GenBank/DDBJ databases">
        <title>Bacterial novel species Pedobacter sp. SD-b isolated from soil.</title>
        <authorList>
            <person name="Jung H.-Y."/>
        </authorList>
    </citation>
    <scope>NUCLEOTIDE SEQUENCE [LARGE SCALE GENOMIC DNA]</scope>
    <source>
        <strain evidence="2 3">SD-b</strain>
    </source>
</reference>
<dbReference type="Proteomes" id="UP000660024">
    <property type="component" value="Unassembled WGS sequence"/>
</dbReference>
<dbReference type="InterPro" id="IPR040198">
    <property type="entry name" value="Fido_containing"/>
</dbReference>
<dbReference type="PANTHER" id="PTHR13504">
    <property type="entry name" value="FIDO DOMAIN-CONTAINING PROTEIN DDB_G0283145"/>
    <property type="match status" value="1"/>
</dbReference>
<accession>A0ABS1BN75</accession>
<gene>
    <name evidence="2" type="ORF">I5M32_15340</name>
</gene>
<dbReference type="Pfam" id="PF02661">
    <property type="entry name" value="Fic"/>
    <property type="match status" value="1"/>
</dbReference>
<sequence>MDLQELLINYIQANPSQSSMEIHEGIHTDKAYATTKRALGKLVTDGFIIIEGKGKGTKYLISPSYQLFFPIDLESYFEKEIDERQIHEYFNFVLVEVTLPAVSIFTKAEQQQLETLQLTFKDNVSHLSASAYQKEMERLAIDLSWKSSQIEGNTYSLLETERLLKDQETAAGKPKDDATMLLNHKEAINFIAEHPDYMQPLKIAAIEDIHSILVKDLGVDRNIRTRRVGVTGTNYKPLDNEHQIREALEKMCDLVNAKENVFEKALLLLILLSYIQAFGDGNKRTARIISNAMLMAHEYCPISFRTVDAIAYKKAMLIFYEQNNLSAFKRIFIEQFEFAVKTYF</sequence>
<dbReference type="PANTHER" id="PTHR13504:SF38">
    <property type="entry name" value="FIDO DOMAIN-CONTAINING PROTEIN"/>
    <property type="match status" value="1"/>
</dbReference>
<dbReference type="SUPFAM" id="SSF140931">
    <property type="entry name" value="Fic-like"/>
    <property type="match status" value="1"/>
</dbReference>
<comment type="caution">
    <text evidence="2">The sequence shown here is derived from an EMBL/GenBank/DDBJ whole genome shotgun (WGS) entry which is preliminary data.</text>
</comment>
<dbReference type="Gene3D" id="1.10.3290.10">
    <property type="entry name" value="Fido-like domain"/>
    <property type="match status" value="1"/>
</dbReference>
<dbReference type="InterPro" id="IPR003812">
    <property type="entry name" value="Fido"/>
</dbReference>
<evidence type="ECO:0000313" key="3">
    <source>
        <dbReference type="Proteomes" id="UP000660024"/>
    </source>
</evidence>
<organism evidence="2 3">
    <name type="scientific">Pedobacter segetis</name>
    <dbReference type="NCBI Taxonomy" id="2793069"/>
    <lineage>
        <taxon>Bacteria</taxon>
        <taxon>Pseudomonadati</taxon>
        <taxon>Bacteroidota</taxon>
        <taxon>Sphingobacteriia</taxon>
        <taxon>Sphingobacteriales</taxon>
        <taxon>Sphingobacteriaceae</taxon>
        <taxon>Pedobacter</taxon>
    </lineage>
</organism>
<evidence type="ECO:0000313" key="2">
    <source>
        <dbReference type="EMBL" id="MBK0384340.1"/>
    </source>
</evidence>
<feature type="domain" description="Fido" evidence="1">
    <location>
        <begin position="201"/>
        <end position="334"/>
    </location>
</feature>
<dbReference type="InterPro" id="IPR036597">
    <property type="entry name" value="Fido-like_dom_sf"/>
</dbReference>
<proteinExistence type="predicted"/>
<evidence type="ECO:0000259" key="1">
    <source>
        <dbReference type="PROSITE" id="PS51459"/>
    </source>
</evidence>
<dbReference type="RefSeq" id="WP_200587924.1">
    <property type="nucleotide sequence ID" value="NZ_JAEHFY010000028.1"/>
</dbReference>
<protein>
    <submittedName>
        <fullName evidence="2">Fic family protein</fullName>
    </submittedName>
</protein>
<dbReference type="PROSITE" id="PS51459">
    <property type="entry name" value="FIDO"/>
    <property type="match status" value="1"/>
</dbReference>
<name>A0ABS1BN75_9SPHI</name>
<keyword evidence="3" id="KW-1185">Reference proteome</keyword>